<dbReference type="PANTHER" id="PTHR43649:SF33">
    <property type="entry name" value="POLYGALACTURONAN_RHAMNOGALACTURONAN-BINDING PROTEIN YTCQ"/>
    <property type="match status" value="1"/>
</dbReference>
<evidence type="ECO:0000256" key="1">
    <source>
        <dbReference type="ARBA" id="ARBA00022475"/>
    </source>
</evidence>
<proteinExistence type="predicted"/>
<keyword evidence="2 7" id="KW-0732">Signal</keyword>
<accession>A0AA35X2G6</accession>
<dbReference type="InterPro" id="IPR006059">
    <property type="entry name" value="SBP"/>
</dbReference>
<keyword evidence="5" id="KW-0449">Lipoprotein</keyword>
<dbReference type="Proteomes" id="UP001174909">
    <property type="component" value="Unassembled WGS sequence"/>
</dbReference>
<feature type="chain" id="PRO_5041466968" description="Extracellular solute-binding protein" evidence="7">
    <location>
        <begin position="21"/>
        <end position="512"/>
    </location>
</feature>
<protein>
    <recommendedName>
        <fullName evidence="10">Extracellular solute-binding protein</fullName>
    </recommendedName>
</protein>
<dbReference type="Pfam" id="PF01547">
    <property type="entry name" value="SBP_bac_1"/>
    <property type="match status" value="1"/>
</dbReference>
<comment type="caution">
    <text evidence="8">The sequence shown here is derived from an EMBL/GenBank/DDBJ whole genome shotgun (WGS) entry which is preliminary data.</text>
</comment>
<keyword evidence="9" id="KW-1185">Reference proteome</keyword>
<dbReference type="AlphaFoldDB" id="A0AA35X2G6"/>
<sequence>MKRTIACIAILALVAGFGFAAPTQESMDTGPTKLTVGYRAHPDDTLDFELPWYVEWQERTNTEIEFIVFPADTYEEKRNLVLASGDIPDIVSVESAIANTYGPDGLFQALDDLALEVVQSDMLRDYYSDATKNYHHRAPDGHLYMIPRFNELAGSPENGIAYRVDVMKELGLTEPDDSEGWYEVLKAVKEGRPDLLPLSTNAAWFEGGYQMMFGPSYDMGFGLYQNYWGFLISEMDAGQVAFLPGTDNYRQLMAFMNRLHAEGLLDQEYITNNYNDWWNGKVAAGKEFMQLTNTWRANAANITAENAGVSVDYDTAEFPINPATGERAMTRVANPWSDFAMAISADSDHQRKAMELLDYFYTDEGAEFYVYGIEGMSYGRDDDGNPTVHGWDDRLIGTKRYEIGYPSMFVSPIFLSRFLQGPRAVLMKDHFERTIPIMIGYPSLQTSGPEFEEMTNLFADLQTYVQESSTSSSPAISRSIRTGTAMWRSSSASARTAARRSCRAGTRTTRRS</sequence>
<gene>
    <name evidence="8" type="ORF">GBAR_LOCUS23771</name>
</gene>
<name>A0AA35X2G6_GEOBA</name>
<dbReference type="SUPFAM" id="SSF53850">
    <property type="entry name" value="Periplasmic binding protein-like II"/>
    <property type="match status" value="1"/>
</dbReference>
<feature type="signal peptide" evidence="7">
    <location>
        <begin position="1"/>
        <end position="20"/>
    </location>
</feature>
<evidence type="ECO:0000256" key="2">
    <source>
        <dbReference type="ARBA" id="ARBA00022729"/>
    </source>
</evidence>
<evidence type="ECO:0000313" key="8">
    <source>
        <dbReference type="EMBL" id="CAI8042863.1"/>
    </source>
</evidence>
<evidence type="ECO:0000256" key="4">
    <source>
        <dbReference type="ARBA" id="ARBA00023139"/>
    </source>
</evidence>
<keyword evidence="3" id="KW-0472">Membrane</keyword>
<evidence type="ECO:0000256" key="5">
    <source>
        <dbReference type="ARBA" id="ARBA00023288"/>
    </source>
</evidence>
<feature type="compositionally biased region" description="Basic residues" evidence="6">
    <location>
        <begin position="497"/>
        <end position="512"/>
    </location>
</feature>
<dbReference type="InterPro" id="IPR050490">
    <property type="entry name" value="Bact_solute-bd_prot1"/>
</dbReference>
<evidence type="ECO:0000256" key="3">
    <source>
        <dbReference type="ARBA" id="ARBA00023136"/>
    </source>
</evidence>
<organism evidence="8 9">
    <name type="scientific">Geodia barretti</name>
    <name type="common">Barrett's horny sponge</name>
    <dbReference type="NCBI Taxonomy" id="519541"/>
    <lineage>
        <taxon>Eukaryota</taxon>
        <taxon>Metazoa</taxon>
        <taxon>Porifera</taxon>
        <taxon>Demospongiae</taxon>
        <taxon>Heteroscleromorpha</taxon>
        <taxon>Tetractinellida</taxon>
        <taxon>Astrophorina</taxon>
        <taxon>Geodiidae</taxon>
        <taxon>Geodia</taxon>
    </lineage>
</organism>
<reference evidence="8" key="1">
    <citation type="submission" date="2023-03" db="EMBL/GenBank/DDBJ databases">
        <authorList>
            <person name="Steffen K."/>
            <person name="Cardenas P."/>
        </authorList>
    </citation>
    <scope>NUCLEOTIDE SEQUENCE</scope>
</reference>
<feature type="compositionally biased region" description="Low complexity" evidence="6">
    <location>
        <begin position="487"/>
        <end position="496"/>
    </location>
</feature>
<feature type="region of interest" description="Disordered" evidence="6">
    <location>
        <begin position="487"/>
        <end position="512"/>
    </location>
</feature>
<dbReference type="PANTHER" id="PTHR43649">
    <property type="entry name" value="ARABINOSE-BINDING PROTEIN-RELATED"/>
    <property type="match status" value="1"/>
</dbReference>
<evidence type="ECO:0000313" key="9">
    <source>
        <dbReference type="Proteomes" id="UP001174909"/>
    </source>
</evidence>
<evidence type="ECO:0008006" key="10">
    <source>
        <dbReference type="Google" id="ProtNLM"/>
    </source>
</evidence>
<evidence type="ECO:0000256" key="6">
    <source>
        <dbReference type="SAM" id="MobiDB-lite"/>
    </source>
</evidence>
<dbReference type="EMBL" id="CASHTH010003287">
    <property type="protein sequence ID" value="CAI8042863.1"/>
    <property type="molecule type" value="Genomic_DNA"/>
</dbReference>
<dbReference type="Gene3D" id="3.40.190.10">
    <property type="entry name" value="Periplasmic binding protein-like II"/>
    <property type="match status" value="2"/>
</dbReference>
<keyword evidence="1" id="KW-1003">Cell membrane</keyword>
<evidence type="ECO:0000256" key="7">
    <source>
        <dbReference type="SAM" id="SignalP"/>
    </source>
</evidence>
<keyword evidence="4" id="KW-0564">Palmitate</keyword>